<keyword evidence="5" id="KW-0472">Membrane</keyword>
<sequence>MDAGVTQTPRNRITKIGKKIMLECSQTRDDYQMYWYRQDPGLGLRLIYYSLGVRDINKGEISDGYSVSRQEQPKFSLSLESATPNHTALYFCATSY</sequence>
<evidence type="ECO:0000256" key="5">
    <source>
        <dbReference type="ARBA" id="ARBA00023136"/>
    </source>
</evidence>
<evidence type="ECO:0000256" key="1">
    <source>
        <dbReference type="ARBA" id="ARBA00004236"/>
    </source>
</evidence>
<dbReference type="SMART" id="SM00406">
    <property type="entry name" value="IGv"/>
    <property type="match status" value="1"/>
</dbReference>
<dbReference type="GO" id="GO:0005886">
    <property type="term" value="C:plasma membrane"/>
    <property type="evidence" value="ECO:0007669"/>
    <property type="project" value="UniProtKB-SubCell"/>
</dbReference>
<dbReference type="InterPro" id="IPR050413">
    <property type="entry name" value="TCR_beta_variable"/>
</dbReference>
<keyword evidence="8" id="KW-1185">Reference proteome</keyword>
<gene>
    <name evidence="7" type="primary">TRBV24-1</name>
</gene>
<reference evidence="7" key="2">
    <citation type="submission" date="2025-09" db="UniProtKB">
        <authorList>
            <consortium name="Ensembl"/>
        </authorList>
    </citation>
    <scope>IDENTIFICATION</scope>
</reference>
<reference evidence="7" key="1">
    <citation type="submission" date="2025-08" db="UniProtKB">
        <authorList>
            <consortium name="Ensembl"/>
        </authorList>
    </citation>
    <scope>IDENTIFICATION</scope>
</reference>
<organism evidence="7 8">
    <name type="scientific">Aotus nancymaae</name>
    <name type="common">Ma's night monkey</name>
    <dbReference type="NCBI Taxonomy" id="37293"/>
    <lineage>
        <taxon>Eukaryota</taxon>
        <taxon>Metazoa</taxon>
        <taxon>Chordata</taxon>
        <taxon>Craniata</taxon>
        <taxon>Vertebrata</taxon>
        <taxon>Euteleostomi</taxon>
        <taxon>Mammalia</taxon>
        <taxon>Eutheria</taxon>
        <taxon>Euarchontoglires</taxon>
        <taxon>Primates</taxon>
        <taxon>Haplorrhini</taxon>
        <taxon>Platyrrhini</taxon>
        <taxon>Aotidae</taxon>
        <taxon>Aotus</taxon>
    </lineage>
</organism>
<dbReference type="Gene3D" id="2.60.40.10">
    <property type="entry name" value="Immunoglobulins"/>
    <property type="match status" value="1"/>
</dbReference>
<evidence type="ECO:0000313" key="8">
    <source>
        <dbReference type="Proteomes" id="UP000233020"/>
    </source>
</evidence>
<dbReference type="Proteomes" id="UP000233020">
    <property type="component" value="Unplaced"/>
</dbReference>
<keyword evidence="2" id="KW-1003">Cell membrane</keyword>
<keyword evidence="3" id="KW-0732">Signal</keyword>
<evidence type="ECO:0000256" key="3">
    <source>
        <dbReference type="ARBA" id="ARBA00022729"/>
    </source>
</evidence>
<dbReference type="SUPFAM" id="SSF48726">
    <property type="entry name" value="Immunoglobulin"/>
    <property type="match status" value="1"/>
</dbReference>
<dbReference type="InterPro" id="IPR013783">
    <property type="entry name" value="Ig-like_fold"/>
</dbReference>
<accession>A0A2K5BVZ7</accession>
<dbReference type="PROSITE" id="PS50835">
    <property type="entry name" value="IG_LIKE"/>
    <property type="match status" value="1"/>
</dbReference>
<keyword evidence="4" id="KW-0391">Immunity</keyword>
<dbReference type="GO" id="GO:0007166">
    <property type="term" value="P:cell surface receptor signaling pathway"/>
    <property type="evidence" value="ECO:0007669"/>
    <property type="project" value="TreeGrafter"/>
</dbReference>
<dbReference type="Ensembl" id="ENSANAT00000005474.1">
    <property type="protein sequence ID" value="ENSANAP00000000631.1"/>
    <property type="gene ID" value="ENSANAG00000005245.1"/>
</dbReference>
<proteinExistence type="predicted"/>
<protein>
    <submittedName>
        <fullName evidence="7">T cell receptor beta variable 24-1</fullName>
    </submittedName>
</protein>
<dbReference type="PANTHER" id="PTHR23268:SF54">
    <property type="entry name" value="T CELL RECEPTOR BETA VARIABLE 24-1"/>
    <property type="match status" value="1"/>
</dbReference>
<evidence type="ECO:0000256" key="2">
    <source>
        <dbReference type="ARBA" id="ARBA00022475"/>
    </source>
</evidence>
<dbReference type="OMA" id="CATRDFH"/>
<dbReference type="InterPro" id="IPR036179">
    <property type="entry name" value="Ig-like_dom_sf"/>
</dbReference>
<evidence type="ECO:0000256" key="4">
    <source>
        <dbReference type="ARBA" id="ARBA00022859"/>
    </source>
</evidence>
<comment type="subcellular location">
    <subcellularLocation>
        <location evidence="1">Cell membrane</location>
    </subcellularLocation>
</comment>
<dbReference type="InterPro" id="IPR007110">
    <property type="entry name" value="Ig-like_dom"/>
</dbReference>
<feature type="domain" description="Ig-like" evidence="6">
    <location>
        <begin position="3"/>
        <end position="96"/>
    </location>
</feature>
<dbReference type="GeneTree" id="ENSGT00940000162480"/>
<dbReference type="Pfam" id="PF07686">
    <property type="entry name" value="V-set"/>
    <property type="match status" value="1"/>
</dbReference>
<name>A0A2K5BVZ7_AOTNA</name>
<dbReference type="PANTHER" id="PTHR23268">
    <property type="entry name" value="T-CELL RECEPTOR BETA CHAIN"/>
    <property type="match status" value="1"/>
</dbReference>
<dbReference type="GO" id="GO:0002376">
    <property type="term" value="P:immune system process"/>
    <property type="evidence" value="ECO:0007669"/>
    <property type="project" value="UniProtKB-KW"/>
</dbReference>
<dbReference type="InterPro" id="IPR013106">
    <property type="entry name" value="Ig_V-set"/>
</dbReference>
<evidence type="ECO:0000313" key="7">
    <source>
        <dbReference type="Ensembl" id="ENSANAP00000000631.1"/>
    </source>
</evidence>
<dbReference type="AlphaFoldDB" id="A0A2K5BVZ7"/>
<evidence type="ECO:0000259" key="6">
    <source>
        <dbReference type="PROSITE" id="PS50835"/>
    </source>
</evidence>